<feature type="domain" description="Polysaccharide export protein N-terminal" evidence="3">
    <location>
        <begin position="57"/>
        <end position="131"/>
    </location>
</feature>
<evidence type="ECO:0000259" key="4">
    <source>
        <dbReference type="Pfam" id="PF10531"/>
    </source>
</evidence>
<gene>
    <name evidence="5" type="ORF">J9253_13070</name>
</gene>
<evidence type="ECO:0000313" key="6">
    <source>
        <dbReference type="Proteomes" id="UP000672039"/>
    </source>
</evidence>
<dbReference type="InterPro" id="IPR019554">
    <property type="entry name" value="Soluble_ligand-bd"/>
</dbReference>
<dbReference type="Gene3D" id="3.10.560.10">
    <property type="entry name" value="Outer membrane lipoprotein wza domain like"/>
    <property type="match status" value="1"/>
</dbReference>
<feature type="chain" id="PRO_5047349050" evidence="2">
    <location>
        <begin position="33"/>
        <end position="239"/>
    </location>
</feature>
<keyword evidence="6" id="KW-1185">Reference proteome</keyword>
<reference evidence="5 6" key="1">
    <citation type="submission" date="2021-04" db="EMBL/GenBank/DDBJ databases">
        <title>Genomics, taxonomy and metabolism of representatives of sulfur bacteria of the genus Thiothrix: Thiothrix fructosivorans QT, Thiothrix unzii A1T and three new species, Thiothrix subterranea sp. nov., Thiothrix litoralis sp. nov. and 'Candidatus Thiothrix anitrata' sp. nov.</title>
        <authorList>
            <person name="Ravin N.V."/>
            <person name="Smolyakov D."/>
            <person name="Rudenko T.S."/>
            <person name="Mardanov A.V."/>
            <person name="Beletsky A.V."/>
            <person name="Markov N.D."/>
            <person name="Fomenkov A.I."/>
            <person name="Roberts R.J."/>
            <person name="Karnachuk O.V."/>
            <person name="Novikov A."/>
            <person name="Grabovich M.Y."/>
        </authorList>
    </citation>
    <scope>NUCLEOTIDE SEQUENCE [LARGE SCALE GENOMIC DNA]</scope>
    <source>
        <strain evidence="5 6">AS</strain>
    </source>
</reference>
<dbReference type="InterPro" id="IPR049712">
    <property type="entry name" value="Poly_export"/>
</dbReference>
<feature type="signal peptide" evidence="2">
    <location>
        <begin position="1"/>
        <end position="32"/>
    </location>
</feature>
<evidence type="ECO:0000313" key="5">
    <source>
        <dbReference type="EMBL" id="QTR44941.1"/>
    </source>
</evidence>
<dbReference type="PANTHER" id="PTHR33619">
    <property type="entry name" value="POLYSACCHARIDE EXPORT PROTEIN GFCE-RELATED"/>
    <property type="match status" value="1"/>
</dbReference>
<dbReference type="EMBL" id="CP072801">
    <property type="protein sequence ID" value="QTR44941.1"/>
    <property type="molecule type" value="Genomic_DNA"/>
</dbReference>
<dbReference type="Proteomes" id="UP000672039">
    <property type="component" value="Chromosome"/>
</dbReference>
<keyword evidence="1 2" id="KW-0732">Signal</keyword>
<dbReference type="Pfam" id="PF10531">
    <property type="entry name" value="SLBB"/>
    <property type="match status" value="1"/>
</dbReference>
<proteinExistence type="predicted"/>
<protein>
    <submittedName>
        <fullName evidence="5">Polysaccharide export protein</fullName>
    </submittedName>
</protein>
<organism evidence="5 6">
    <name type="scientific">Thiothrix litoralis</name>
    <dbReference type="NCBI Taxonomy" id="2891210"/>
    <lineage>
        <taxon>Bacteria</taxon>
        <taxon>Pseudomonadati</taxon>
        <taxon>Pseudomonadota</taxon>
        <taxon>Gammaproteobacteria</taxon>
        <taxon>Thiotrichales</taxon>
        <taxon>Thiotrichaceae</taxon>
        <taxon>Thiothrix</taxon>
    </lineage>
</organism>
<dbReference type="RefSeq" id="WP_210221381.1">
    <property type="nucleotide sequence ID" value="NZ_CP072801.1"/>
</dbReference>
<evidence type="ECO:0000256" key="1">
    <source>
        <dbReference type="ARBA" id="ARBA00022729"/>
    </source>
</evidence>
<dbReference type="PANTHER" id="PTHR33619:SF3">
    <property type="entry name" value="POLYSACCHARIDE EXPORT PROTEIN GFCE-RELATED"/>
    <property type="match status" value="1"/>
</dbReference>
<dbReference type="Pfam" id="PF02563">
    <property type="entry name" value="Poly_export"/>
    <property type="match status" value="1"/>
</dbReference>
<accession>A0ABX7WPI4</accession>
<dbReference type="PROSITE" id="PS51257">
    <property type="entry name" value="PROKAR_LIPOPROTEIN"/>
    <property type="match status" value="1"/>
</dbReference>
<evidence type="ECO:0000259" key="3">
    <source>
        <dbReference type="Pfam" id="PF02563"/>
    </source>
</evidence>
<feature type="domain" description="Soluble ligand binding" evidence="4">
    <location>
        <begin position="139"/>
        <end position="189"/>
    </location>
</feature>
<evidence type="ECO:0000256" key="2">
    <source>
        <dbReference type="SAM" id="SignalP"/>
    </source>
</evidence>
<sequence>MKKQNTADKTILLALVLSSLLLSGCSTTPASSEDTAGAAAMDGNLFASLNELDYLAPQEASRITPDDILDIKVFQADELSGKVRVASDGNISLPLIGTLGVGGLTPIEAENRIKGLLGQKYLQNPQVTVLVEGGFTKQRVTVEGQVQKPGVYPIEGSFTLLQSIALAGGLADLASPDRVVLFRRKGNQMKAYRLDMNAIREGKMRDPYVRGDDRIVAHRSDSRYWFKEVKSMISGLVSF</sequence>
<name>A0ABX7WPI4_9GAMM</name>
<dbReference type="InterPro" id="IPR003715">
    <property type="entry name" value="Poly_export_N"/>
</dbReference>